<evidence type="ECO:0000313" key="1">
    <source>
        <dbReference type="EMBL" id="RVT90575.1"/>
    </source>
</evidence>
<accession>A0A437LYY1</accession>
<name>A0A437LYY1_9SPHN</name>
<proteinExistence type="predicted"/>
<comment type="caution">
    <text evidence="1">The sequence shown here is derived from an EMBL/GenBank/DDBJ whole genome shotgun (WGS) entry which is preliminary data.</text>
</comment>
<organism evidence="1 2">
    <name type="scientific">Sphingomonas crocodyli</name>
    <dbReference type="NCBI Taxonomy" id="1979270"/>
    <lineage>
        <taxon>Bacteria</taxon>
        <taxon>Pseudomonadati</taxon>
        <taxon>Pseudomonadota</taxon>
        <taxon>Alphaproteobacteria</taxon>
        <taxon>Sphingomonadales</taxon>
        <taxon>Sphingomonadaceae</taxon>
        <taxon>Sphingomonas</taxon>
    </lineage>
</organism>
<dbReference type="OrthoDB" id="7520791at2"/>
<reference evidence="1 2" key="1">
    <citation type="submission" date="2019-01" db="EMBL/GenBank/DDBJ databases">
        <authorList>
            <person name="Chen W.-M."/>
        </authorList>
    </citation>
    <scope>NUCLEOTIDE SEQUENCE [LARGE SCALE GENOMIC DNA]</scope>
    <source>
        <strain evidence="1 2">CCP-7</strain>
    </source>
</reference>
<evidence type="ECO:0000313" key="2">
    <source>
        <dbReference type="Proteomes" id="UP000282971"/>
    </source>
</evidence>
<dbReference type="AlphaFoldDB" id="A0A437LYY1"/>
<protein>
    <submittedName>
        <fullName evidence="1">Uncharacterized protein</fullName>
    </submittedName>
</protein>
<gene>
    <name evidence="1" type="ORF">EOD43_19870</name>
</gene>
<dbReference type="EMBL" id="SACN01000003">
    <property type="protein sequence ID" value="RVT90575.1"/>
    <property type="molecule type" value="Genomic_DNA"/>
</dbReference>
<sequence length="751" mass="84274">MKAHPKRAARPKIGSTRPVSAYVLTLRDELAGGMRRIAAFDHGGLAIEIAEGCDAVWALVRRPDRGGLALRVAQAQGGCRHIRRVRRGAGEKLRIELDTSAGHQLLVMRIADGEVPVLRITTSLTPAVGLLVPFYPRDLYPLDANDDPTRAQGKVEAAQRGLNSGVCYLRLEKPAFGSILYFQNFTSLNARFRATNTKPDGAVGGEWPELGYLPPTPPQSPQPPLDPLRAGETVVVYDTFVAIHDETDADETAMAQRYLTLLGAIYRQIELPEAEWHDWPERARRTLRDLDRAPEATIRHYGHLYLHPYTAAEYPDSMVQLSVLAALRDYEAWLGEGVPLKAALEAGLRKFYDPRLRTLRRYLPNVGADKDADAVDSWYLYHPLMNLGRLALDGDKRAERLFRQSMEFAIKAAHHFDYIWPIQFKVTDFSIITASRDEQHLGQTDVGGLYAYVMLQAFQLTDEKRFLDEARAAIRKAQGMRFKLNYQANLTAWGAAACMRLWRIDDDPTFLAQSYVYLASFFHNAAMWESEIGHARHYRTFLGVTALHDAPYMALYECFDSFAAFERYLKDGGPDLDANVRMLVSQYCRYALDRAWYYYPDALPPDAIAPQQREHNGHVDRSLSLPVEDLYVDGQPAGQVGQEVYGSGSAFVFATRAFHNFAGVPFTLYCDHFLLSADQPAERTLSFQLGGGEGCPAILRITRKPRTTLPELTVQTAAGDRLRSVSADAEAVLFHVPADGRVSVRWTPRPR</sequence>
<dbReference type="Proteomes" id="UP000282971">
    <property type="component" value="Unassembled WGS sequence"/>
</dbReference>
<keyword evidence="2" id="KW-1185">Reference proteome</keyword>